<dbReference type="Proteomes" id="UP000775213">
    <property type="component" value="Unassembled WGS sequence"/>
</dbReference>
<dbReference type="AlphaFoldDB" id="A0AAV7H7Q5"/>
<keyword evidence="2" id="KW-1185">Reference proteome</keyword>
<dbReference type="EMBL" id="JAGFBR010000006">
    <property type="protein sequence ID" value="KAH0464921.1"/>
    <property type="molecule type" value="Genomic_DNA"/>
</dbReference>
<proteinExistence type="predicted"/>
<evidence type="ECO:0000313" key="1">
    <source>
        <dbReference type="EMBL" id="KAH0464921.1"/>
    </source>
</evidence>
<protein>
    <submittedName>
        <fullName evidence="1">Uncharacterized protein</fullName>
    </submittedName>
</protein>
<reference evidence="1 2" key="1">
    <citation type="journal article" date="2021" name="Hortic Res">
        <title>Chromosome-scale assembly of the Dendrobium chrysotoxum genome enhances the understanding of orchid evolution.</title>
        <authorList>
            <person name="Zhang Y."/>
            <person name="Zhang G.Q."/>
            <person name="Zhang D."/>
            <person name="Liu X.D."/>
            <person name="Xu X.Y."/>
            <person name="Sun W.H."/>
            <person name="Yu X."/>
            <person name="Zhu X."/>
            <person name="Wang Z.W."/>
            <person name="Zhao X."/>
            <person name="Zhong W.Y."/>
            <person name="Chen H."/>
            <person name="Yin W.L."/>
            <person name="Huang T."/>
            <person name="Niu S.C."/>
            <person name="Liu Z.J."/>
        </authorList>
    </citation>
    <scope>NUCLEOTIDE SEQUENCE [LARGE SCALE GENOMIC DNA]</scope>
    <source>
        <strain evidence="1">Lindl</strain>
    </source>
</reference>
<accession>A0AAV7H7Q5</accession>
<evidence type="ECO:0000313" key="2">
    <source>
        <dbReference type="Proteomes" id="UP000775213"/>
    </source>
</evidence>
<name>A0AAV7H7Q5_DENCH</name>
<comment type="caution">
    <text evidence="1">The sequence shown here is derived from an EMBL/GenBank/DDBJ whole genome shotgun (WGS) entry which is preliminary data.</text>
</comment>
<sequence>MNMPRDSCPIKKFYFPNDLIVRAPNKSDRACFPPSGYLTIYEISRITFISKWLYIRTRDPSKSWASEFSL</sequence>
<organism evidence="1 2">
    <name type="scientific">Dendrobium chrysotoxum</name>
    <name type="common">Orchid</name>
    <dbReference type="NCBI Taxonomy" id="161865"/>
    <lineage>
        <taxon>Eukaryota</taxon>
        <taxon>Viridiplantae</taxon>
        <taxon>Streptophyta</taxon>
        <taxon>Embryophyta</taxon>
        <taxon>Tracheophyta</taxon>
        <taxon>Spermatophyta</taxon>
        <taxon>Magnoliopsida</taxon>
        <taxon>Liliopsida</taxon>
        <taxon>Asparagales</taxon>
        <taxon>Orchidaceae</taxon>
        <taxon>Epidendroideae</taxon>
        <taxon>Malaxideae</taxon>
        <taxon>Dendrobiinae</taxon>
        <taxon>Dendrobium</taxon>
    </lineage>
</organism>
<gene>
    <name evidence="1" type="ORF">IEQ34_005024</name>
</gene>